<protein>
    <recommendedName>
        <fullName evidence="4">RING-type domain-containing protein</fullName>
    </recommendedName>
</protein>
<dbReference type="SUPFAM" id="SSF57850">
    <property type="entry name" value="RING/U-box"/>
    <property type="match status" value="1"/>
</dbReference>
<dbReference type="AlphaFoldDB" id="A0A1A9UZG2"/>
<evidence type="ECO:0000313" key="2">
    <source>
        <dbReference type="EnsemblMetazoa" id="GAUT020720-PA"/>
    </source>
</evidence>
<sequence>MYHPIHFSDFISSSSSSSSSSMFFPLEISCTCSPFHDASMANDQMDSVPAFIDAEPPTGIFDYSQEQEQTPFVGATSLVTVCGPIATPLLCTQPVQSSALSPEEAGVNRPVVDIAEQPSKKQKLDDPFALLSERLSGLFSCVVCLKLPDSFVYQCRRGHLMCGDCLYRLFADARLCDQLATCPSCHVNISEHTVVRNFPIEKLLSELPGGYRQCNLGQHPTHRMYSNIGCQRLGLRIEDSFRKYRRLGEPGSFSGDEIEDNEIEDEMNDYDTLSVYIEQ</sequence>
<dbReference type="GO" id="GO:0046872">
    <property type="term" value="F:metal ion binding"/>
    <property type="evidence" value="ECO:0007669"/>
    <property type="project" value="UniProtKB-KW"/>
</dbReference>
<evidence type="ECO:0008006" key="4">
    <source>
        <dbReference type="Google" id="ProtNLM"/>
    </source>
</evidence>
<dbReference type="InterPro" id="IPR039338">
    <property type="entry name" value="ZFTRAF1"/>
</dbReference>
<dbReference type="STRING" id="7395.A0A1A9UZG2"/>
<organism evidence="2 3">
    <name type="scientific">Glossina austeni</name>
    <name type="common">Savannah tsetse fly</name>
    <dbReference type="NCBI Taxonomy" id="7395"/>
    <lineage>
        <taxon>Eukaryota</taxon>
        <taxon>Metazoa</taxon>
        <taxon>Ecdysozoa</taxon>
        <taxon>Arthropoda</taxon>
        <taxon>Hexapoda</taxon>
        <taxon>Insecta</taxon>
        <taxon>Pterygota</taxon>
        <taxon>Neoptera</taxon>
        <taxon>Endopterygota</taxon>
        <taxon>Diptera</taxon>
        <taxon>Brachycera</taxon>
        <taxon>Muscomorpha</taxon>
        <taxon>Hippoboscoidea</taxon>
        <taxon>Glossinidae</taxon>
        <taxon>Glossina</taxon>
    </lineage>
</organism>
<reference evidence="2" key="1">
    <citation type="submission" date="2020-05" db="UniProtKB">
        <authorList>
            <consortium name="EnsemblMetazoa"/>
        </authorList>
    </citation>
    <scope>IDENTIFICATION</scope>
    <source>
        <strain evidence="2">TTRI</strain>
    </source>
</reference>
<dbReference type="Gene3D" id="3.30.40.10">
    <property type="entry name" value="Zinc/RING finger domain, C3HC4 (zinc finger)"/>
    <property type="match status" value="1"/>
</dbReference>
<dbReference type="EnsemblMetazoa" id="GAUT020720-RA">
    <property type="protein sequence ID" value="GAUT020720-PA"/>
    <property type="gene ID" value="GAUT020720"/>
</dbReference>
<keyword evidence="3" id="KW-1185">Reference proteome</keyword>
<dbReference type="PANTHER" id="PTHR23059">
    <property type="entry name" value="CYSTEINE AND HISTIDINE-RICH PROTEIN 1"/>
    <property type="match status" value="1"/>
</dbReference>
<dbReference type="InterPro" id="IPR013083">
    <property type="entry name" value="Znf_RING/FYVE/PHD"/>
</dbReference>
<proteinExistence type="predicted"/>
<evidence type="ECO:0000313" key="3">
    <source>
        <dbReference type="Proteomes" id="UP000078200"/>
    </source>
</evidence>
<dbReference type="GO" id="GO:0005634">
    <property type="term" value="C:nucleus"/>
    <property type="evidence" value="ECO:0007669"/>
    <property type="project" value="TreeGrafter"/>
</dbReference>
<keyword evidence="1" id="KW-0479">Metal-binding</keyword>
<accession>A0A1A9UZG2</accession>
<name>A0A1A9UZG2_GLOAU</name>
<dbReference type="Proteomes" id="UP000078200">
    <property type="component" value="Unassembled WGS sequence"/>
</dbReference>
<evidence type="ECO:0000256" key="1">
    <source>
        <dbReference type="ARBA" id="ARBA00022723"/>
    </source>
</evidence>
<dbReference type="VEuPathDB" id="VectorBase:GAUT020720"/>
<dbReference type="PANTHER" id="PTHR23059:SF4">
    <property type="entry name" value="ZINC FINGER TRAF-TYPE-CONTAINING PROTEIN 1"/>
    <property type="match status" value="1"/>
</dbReference>